<proteinExistence type="predicted"/>
<evidence type="ECO:0000313" key="1">
    <source>
        <dbReference type="EMBL" id="CDG33786.1"/>
    </source>
</evidence>
<accession>A0A7U7J133</accession>
<name>A0A7U7J133_9PROT</name>
<comment type="caution">
    <text evidence="1">The sequence shown here is derived from an EMBL/GenBank/DDBJ whole genome shotgun (WGS) entry which is preliminary data.</text>
</comment>
<evidence type="ECO:0000313" key="2">
    <source>
        <dbReference type="Proteomes" id="UP000027590"/>
    </source>
</evidence>
<reference evidence="1 2" key="1">
    <citation type="journal article" date="2014" name="Genome Biol. Evol.">
        <title>Acetic acid bacteria genomes reveal functional traits for adaptation to life in insect guts.</title>
        <authorList>
            <person name="Chouaia B."/>
            <person name="Gaiarsa S."/>
            <person name="Crotti E."/>
            <person name="Comandatore F."/>
            <person name="Degli Esposti M."/>
            <person name="Ricci I."/>
            <person name="Alma A."/>
            <person name="Favia G."/>
            <person name="Bandi C."/>
            <person name="Daffonchio D."/>
        </authorList>
    </citation>
    <scope>NUCLEOTIDE SEQUENCE [LARGE SCALE GENOMIC DNA]</scope>
    <source>
        <strain evidence="2">AM169</strain>
    </source>
</reference>
<dbReference type="AlphaFoldDB" id="A0A7U7J133"/>
<sequence length="40" mass="4495">MTRKYQETMGIHVSDKNGLTRSTHIFGQGTQVDTLDMPVT</sequence>
<organism evidence="1 2">
    <name type="scientific">Parasaccharibacter apium</name>
    <dbReference type="NCBI Taxonomy" id="1510841"/>
    <lineage>
        <taxon>Bacteria</taxon>
        <taxon>Pseudomonadati</taxon>
        <taxon>Pseudomonadota</taxon>
        <taxon>Alphaproteobacteria</taxon>
        <taxon>Acetobacterales</taxon>
        <taxon>Acetobacteraceae</taxon>
        <taxon>Parasaccharibacter</taxon>
    </lineage>
</organism>
<gene>
    <name evidence="1" type="ORF">SACS_1048</name>
</gene>
<reference evidence="1 2" key="2">
    <citation type="journal article" date="2014" name="PLoS ONE">
        <title>Evolution of mitochondria reconstructed from the energy metabolism of living bacteria.</title>
        <authorList>
            <person name="Degli Esposti M."/>
            <person name="Chouaia B."/>
            <person name="Comandatore F."/>
            <person name="Crotti E."/>
            <person name="Sassera D."/>
            <person name="Lievens P.M."/>
            <person name="Daffonchio D."/>
            <person name="Bandi C."/>
        </authorList>
    </citation>
    <scope>NUCLEOTIDE SEQUENCE [LARGE SCALE GENOMIC DNA]</scope>
    <source>
        <strain evidence="2">AM169</strain>
    </source>
</reference>
<dbReference type="EMBL" id="CBLY010000006">
    <property type="protein sequence ID" value="CDG33786.1"/>
    <property type="molecule type" value="Genomic_DNA"/>
</dbReference>
<protein>
    <submittedName>
        <fullName evidence="1">Uncharacterized protein</fullName>
    </submittedName>
</protein>
<dbReference type="Proteomes" id="UP000027590">
    <property type="component" value="Unassembled WGS sequence"/>
</dbReference>